<dbReference type="InterPro" id="IPR028082">
    <property type="entry name" value="Peripla_BP_I"/>
</dbReference>
<evidence type="ECO:0000313" key="6">
    <source>
        <dbReference type="EMBL" id="TFE83915.1"/>
    </source>
</evidence>
<dbReference type="AlphaFoldDB" id="A0A4Y8PTK1"/>
<dbReference type="PANTHER" id="PTHR30146:SF95">
    <property type="entry name" value="RIBOSE OPERON REPRESSOR"/>
    <property type="match status" value="1"/>
</dbReference>
<dbReference type="PRINTS" id="PR00036">
    <property type="entry name" value="HTHLACI"/>
</dbReference>
<dbReference type="Pfam" id="PF00356">
    <property type="entry name" value="LacI"/>
    <property type="match status" value="1"/>
</dbReference>
<sequence length="324" mass="35937">MATIKDVALKAGVTVTTVSRVLNNRGYISQATREKVYRVMEEMQYQPNEIARALMRKRSMMLGMIVPTIAHPFFGELAHHVELHASARGYKLLICNSRMNQHKERVYIDMLESNRVDGIIMGSHTMNVDAYTKLKQPIVAFDRVIPGVPSISSDNYRGGVLAAELLLSKGCRRIAHVCGKLNPIFHGSRRTDGFRDALAAQGVEPYVMELGPDDFDNEHYEQALHRLFDELPNLDGLFASSDMIALHAVKICAARGITIPGRLKLVGYDDIQFASIVTPGITTLRQPLSEMSELAVGLLDRMASGEDVPGEHILPVRLVERGST</sequence>
<keyword evidence="2" id="KW-0805">Transcription regulation</keyword>
<gene>
    <name evidence="6" type="ORF">B5M42_21685</name>
</gene>
<dbReference type="GO" id="GO:0000976">
    <property type="term" value="F:transcription cis-regulatory region binding"/>
    <property type="evidence" value="ECO:0007669"/>
    <property type="project" value="TreeGrafter"/>
</dbReference>
<dbReference type="Pfam" id="PF13377">
    <property type="entry name" value="Peripla_BP_3"/>
    <property type="match status" value="1"/>
</dbReference>
<comment type="caution">
    <text evidence="6">The sequence shown here is derived from an EMBL/GenBank/DDBJ whole genome shotgun (WGS) entry which is preliminary data.</text>
</comment>
<evidence type="ECO:0000256" key="3">
    <source>
        <dbReference type="ARBA" id="ARBA00023125"/>
    </source>
</evidence>
<protein>
    <submittedName>
        <fullName evidence="6">LacI family transcriptional regulator</fullName>
    </submittedName>
</protein>
<dbReference type="SUPFAM" id="SSF53822">
    <property type="entry name" value="Periplasmic binding protein-like I"/>
    <property type="match status" value="1"/>
</dbReference>
<evidence type="ECO:0000256" key="1">
    <source>
        <dbReference type="ARBA" id="ARBA00022491"/>
    </source>
</evidence>
<dbReference type="OrthoDB" id="9796186at2"/>
<dbReference type="Gene3D" id="3.40.50.2300">
    <property type="match status" value="2"/>
</dbReference>
<evidence type="ECO:0000256" key="4">
    <source>
        <dbReference type="ARBA" id="ARBA00023163"/>
    </source>
</evidence>
<dbReference type="InterPro" id="IPR046335">
    <property type="entry name" value="LacI/GalR-like_sensor"/>
</dbReference>
<reference evidence="6 7" key="1">
    <citation type="submission" date="2017-03" db="EMBL/GenBank/DDBJ databases">
        <title>Isolation of Levoglucosan Utilizing Bacteria.</title>
        <authorList>
            <person name="Arya A.S."/>
        </authorList>
    </citation>
    <scope>NUCLEOTIDE SEQUENCE [LARGE SCALE GENOMIC DNA]</scope>
    <source>
        <strain evidence="6 7">MEC069</strain>
    </source>
</reference>
<keyword evidence="1" id="KW-0678">Repressor</keyword>
<keyword evidence="3" id="KW-0238">DNA-binding</keyword>
<proteinExistence type="predicted"/>
<evidence type="ECO:0000259" key="5">
    <source>
        <dbReference type="PROSITE" id="PS50932"/>
    </source>
</evidence>
<dbReference type="EMBL" id="MYFO01000041">
    <property type="protein sequence ID" value="TFE83915.1"/>
    <property type="molecule type" value="Genomic_DNA"/>
</dbReference>
<keyword evidence="4" id="KW-0804">Transcription</keyword>
<dbReference type="RefSeq" id="WP_134756688.1">
    <property type="nucleotide sequence ID" value="NZ_MYFO02000003.1"/>
</dbReference>
<dbReference type="GO" id="GO:0003700">
    <property type="term" value="F:DNA-binding transcription factor activity"/>
    <property type="evidence" value="ECO:0007669"/>
    <property type="project" value="TreeGrafter"/>
</dbReference>
<dbReference type="PANTHER" id="PTHR30146">
    <property type="entry name" value="LACI-RELATED TRANSCRIPTIONAL REPRESSOR"/>
    <property type="match status" value="1"/>
</dbReference>
<dbReference type="CDD" id="cd06291">
    <property type="entry name" value="PBP1_Qymf-like"/>
    <property type="match status" value="1"/>
</dbReference>
<dbReference type="Gene3D" id="1.10.260.40">
    <property type="entry name" value="lambda repressor-like DNA-binding domains"/>
    <property type="match status" value="1"/>
</dbReference>
<dbReference type="PROSITE" id="PS50932">
    <property type="entry name" value="HTH_LACI_2"/>
    <property type="match status" value="1"/>
</dbReference>
<dbReference type="SMART" id="SM00354">
    <property type="entry name" value="HTH_LACI"/>
    <property type="match status" value="1"/>
</dbReference>
<dbReference type="SUPFAM" id="SSF47413">
    <property type="entry name" value="lambda repressor-like DNA-binding domains"/>
    <property type="match status" value="1"/>
</dbReference>
<organism evidence="6 7">
    <name type="scientific">Paenibacillus athensensis</name>
    <dbReference type="NCBI Taxonomy" id="1967502"/>
    <lineage>
        <taxon>Bacteria</taxon>
        <taxon>Bacillati</taxon>
        <taxon>Bacillota</taxon>
        <taxon>Bacilli</taxon>
        <taxon>Bacillales</taxon>
        <taxon>Paenibacillaceae</taxon>
        <taxon>Paenibacillus</taxon>
    </lineage>
</organism>
<dbReference type="PROSITE" id="PS00356">
    <property type="entry name" value="HTH_LACI_1"/>
    <property type="match status" value="1"/>
</dbReference>
<dbReference type="Proteomes" id="UP000298246">
    <property type="component" value="Unassembled WGS sequence"/>
</dbReference>
<keyword evidence="7" id="KW-1185">Reference proteome</keyword>
<dbReference type="InterPro" id="IPR010982">
    <property type="entry name" value="Lambda_DNA-bd_dom_sf"/>
</dbReference>
<evidence type="ECO:0000313" key="7">
    <source>
        <dbReference type="Proteomes" id="UP000298246"/>
    </source>
</evidence>
<name>A0A4Y8PTK1_9BACL</name>
<dbReference type="CDD" id="cd01392">
    <property type="entry name" value="HTH_LacI"/>
    <property type="match status" value="1"/>
</dbReference>
<dbReference type="InterPro" id="IPR000843">
    <property type="entry name" value="HTH_LacI"/>
</dbReference>
<feature type="domain" description="HTH lacI-type" evidence="5">
    <location>
        <begin position="2"/>
        <end position="56"/>
    </location>
</feature>
<evidence type="ECO:0000256" key="2">
    <source>
        <dbReference type="ARBA" id="ARBA00023015"/>
    </source>
</evidence>
<accession>A0A4Y8PTK1</accession>